<gene>
    <name evidence="2" type="ORF">ABT39_MTgene2545</name>
</gene>
<evidence type="ECO:0000313" key="2">
    <source>
        <dbReference type="EMBL" id="KUM45708.1"/>
    </source>
</evidence>
<dbReference type="AlphaFoldDB" id="A0A117NFT4"/>
<protein>
    <submittedName>
        <fullName evidence="2">Uncharacterized protein</fullName>
    </submittedName>
</protein>
<keyword evidence="1" id="KW-1133">Transmembrane helix</keyword>
<reference evidence="2" key="1">
    <citation type="journal article" date="2015" name="Genome Biol. Evol.">
        <title>Organellar Genomes of White Spruce (Picea glauca): Assembly and Annotation.</title>
        <authorList>
            <person name="Jackman S.D."/>
            <person name="Warren R.L."/>
            <person name="Gibb E.A."/>
            <person name="Vandervalk B.P."/>
            <person name="Mohamadi H."/>
            <person name="Chu J."/>
            <person name="Raymond A."/>
            <person name="Pleasance S."/>
            <person name="Coope R."/>
            <person name="Wildung M.R."/>
            <person name="Ritland C.E."/>
            <person name="Bousquet J."/>
            <person name="Jones S.J."/>
            <person name="Bohlmann J."/>
            <person name="Birol I."/>
        </authorList>
    </citation>
    <scope>NUCLEOTIDE SEQUENCE [LARGE SCALE GENOMIC DNA]</scope>
    <source>
        <tissue evidence="2">Flushing bud</tissue>
    </source>
</reference>
<geneLocation type="mitochondrion" evidence="2"/>
<feature type="transmembrane region" description="Helical" evidence="1">
    <location>
        <begin position="20"/>
        <end position="42"/>
    </location>
</feature>
<dbReference type="EMBL" id="LKAM01000017">
    <property type="protein sequence ID" value="KUM45708.1"/>
    <property type="molecule type" value="Genomic_DNA"/>
</dbReference>
<keyword evidence="1" id="KW-0812">Transmembrane</keyword>
<proteinExistence type="predicted"/>
<name>A0A117NFT4_PICGL</name>
<organism evidence="2">
    <name type="scientific">Picea glauca</name>
    <name type="common">White spruce</name>
    <name type="synonym">Pinus glauca</name>
    <dbReference type="NCBI Taxonomy" id="3330"/>
    <lineage>
        <taxon>Eukaryota</taxon>
        <taxon>Viridiplantae</taxon>
        <taxon>Streptophyta</taxon>
        <taxon>Embryophyta</taxon>
        <taxon>Tracheophyta</taxon>
        <taxon>Spermatophyta</taxon>
        <taxon>Pinopsida</taxon>
        <taxon>Pinidae</taxon>
        <taxon>Conifers I</taxon>
        <taxon>Pinales</taxon>
        <taxon>Pinaceae</taxon>
        <taxon>Picea</taxon>
    </lineage>
</organism>
<accession>A0A117NFT4</accession>
<keyword evidence="2" id="KW-0496">Mitochondrion</keyword>
<sequence length="51" mass="5936">MMLLGTMDIGMTMNRRNEDVMLRVQLLLLPATLIILILFPLLPTIIEVLRW</sequence>
<evidence type="ECO:0000256" key="1">
    <source>
        <dbReference type="SAM" id="Phobius"/>
    </source>
</evidence>
<keyword evidence="1" id="KW-0472">Membrane</keyword>
<comment type="caution">
    <text evidence="2">The sequence shown here is derived from an EMBL/GenBank/DDBJ whole genome shotgun (WGS) entry which is preliminary data.</text>
</comment>